<dbReference type="Pfam" id="PF02620">
    <property type="entry name" value="YceD"/>
    <property type="match status" value="1"/>
</dbReference>
<keyword evidence="2" id="KW-1185">Reference proteome</keyword>
<gene>
    <name evidence="1" type="ORF">SAMN05216180_2479</name>
</gene>
<reference evidence="1 2" key="1">
    <citation type="submission" date="2016-10" db="EMBL/GenBank/DDBJ databases">
        <authorList>
            <person name="de Groot N.N."/>
        </authorList>
    </citation>
    <scope>NUCLEOTIDE SEQUENCE [LARGE SCALE GENOMIC DNA]</scope>
    <source>
        <strain evidence="1 2">CGMCC 1.5070</strain>
    </source>
</reference>
<name>A0A1H8D4M2_9FIRM</name>
<evidence type="ECO:0000313" key="1">
    <source>
        <dbReference type="EMBL" id="SEN01548.1"/>
    </source>
</evidence>
<accession>A0A1H8D4M2</accession>
<protein>
    <recommendedName>
        <fullName evidence="3">ACR, COG1399</fullName>
    </recommendedName>
</protein>
<dbReference type="PANTHER" id="PTHR34374">
    <property type="entry name" value="LARGE RIBOSOMAL RNA SUBUNIT ACCUMULATION PROTEIN YCED HOMOLOG 1, CHLOROPLASTIC"/>
    <property type="match status" value="1"/>
</dbReference>
<dbReference type="AlphaFoldDB" id="A0A1H8D4M2"/>
<dbReference type="PANTHER" id="PTHR34374:SF1">
    <property type="entry name" value="LARGE RIBOSOMAL RNA SUBUNIT ACCUMULATION PROTEIN YCED HOMOLOG 1, CHLOROPLASTIC"/>
    <property type="match status" value="1"/>
</dbReference>
<evidence type="ECO:0000313" key="2">
    <source>
        <dbReference type="Proteomes" id="UP000199158"/>
    </source>
</evidence>
<dbReference type="EMBL" id="FOCG01000002">
    <property type="protein sequence ID" value="SEN01548.1"/>
    <property type="molecule type" value="Genomic_DNA"/>
</dbReference>
<proteinExistence type="predicted"/>
<dbReference type="OrthoDB" id="9790372at2"/>
<dbReference type="InterPro" id="IPR003772">
    <property type="entry name" value="YceD"/>
</dbReference>
<dbReference type="RefSeq" id="WP_092755612.1">
    <property type="nucleotide sequence ID" value="NZ_FOCG01000002.1"/>
</dbReference>
<sequence length="165" mass="18142">MMIDLKQLFEIVGESIDIDCCLSLSEVKLGMTNPFTEPVHLSGKITNRAGIVTLNYTASAAAHHVCDRCLAPINTPVVFGFEHILVKQVNDDSNDDFIVVPNLVLDLDELASSDIILELPSKVLCKEDCKGLCPTCGVNLNEQSCNCTQKRIDPRLEILSKLLEN</sequence>
<dbReference type="Proteomes" id="UP000199158">
    <property type="component" value="Unassembled WGS sequence"/>
</dbReference>
<evidence type="ECO:0008006" key="3">
    <source>
        <dbReference type="Google" id="ProtNLM"/>
    </source>
</evidence>
<dbReference type="STRING" id="474960.SAMN05216180_2479"/>
<organism evidence="1 2">
    <name type="scientific">Hydrogenoanaerobacterium saccharovorans</name>
    <dbReference type="NCBI Taxonomy" id="474960"/>
    <lineage>
        <taxon>Bacteria</taxon>
        <taxon>Bacillati</taxon>
        <taxon>Bacillota</taxon>
        <taxon>Clostridia</taxon>
        <taxon>Eubacteriales</taxon>
        <taxon>Oscillospiraceae</taxon>
        <taxon>Hydrogenoanaerobacterium</taxon>
    </lineage>
</organism>